<comment type="caution">
    <text evidence="7">The sequence shown here is derived from an EMBL/GenBank/DDBJ whole genome shotgun (WGS) entry which is preliminary data.</text>
</comment>
<dbReference type="SUPFAM" id="SSF53187">
    <property type="entry name" value="Zn-dependent exopeptidases"/>
    <property type="match status" value="1"/>
</dbReference>
<accession>A0ABV6CB25</accession>
<keyword evidence="2" id="KW-0479">Metal-binding</keyword>
<feature type="domain" description="Peptidase M20 dimerisation" evidence="6">
    <location>
        <begin position="181"/>
        <end position="274"/>
    </location>
</feature>
<dbReference type="Gene3D" id="3.30.70.360">
    <property type="match status" value="1"/>
</dbReference>
<gene>
    <name evidence="7" type="ORF">ACFFIT_08860</name>
</gene>
<dbReference type="SUPFAM" id="SSF55031">
    <property type="entry name" value="Bacterial exopeptidase dimerisation domain"/>
    <property type="match status" value="1"/>
</dbReference>
<dbReference type="Pfam" id="PF07687">
    <property type="entry name" value="M20_dimer"/>
    <property type="match status" value="1"/>
</dbReference>
<protein>
    <submittedName>
        <fullName evidence="7">M20 family metallopeptidase</fullName>
    </submittedName>
</protein>
<name>A0ABV6CB25_9GAMM</name>
<keyword evidence="8" id="KW-1185">Reference proteome</keyword>
<dbReference type="PANTHER" id="PTHR43808:SF9">
    <property type="entry name" value="BLL0789 PROTEIN"/>
    <property type="match status" value="1"/>
</dbReference>
<dbReference type="InterPro" id="IPR002933">
    <property type="entry name" value="Peptidase_M20"/>
</dbReference>
<dbReference type="Proteomes" id="UP001589758">
    <property type="component" value="Unassembled WGS sequence"/>
</dbReference>
<dbReference type="RefSeq" id="WP_385877301.1">
    <property type="nucleotide sequence ID" value="NZ_JBHLXE010000095.1"/>
</dbReference>
<proteinExistence type="predicted"/>
<evidence type="ECO:0000313" key="8">
    <source>
        <dbReference type="Proteomes" id="UP001589758"/>
    </source>
</evidence>
<dbReference type="PANTHER" id="PTHR43808">
    <property type="entry name" value="ACETYLORNITHINE DEACETYLASE"/>
    <property type="match status" value="1"/>
</dbReference>
<evidence type="ECO:0000256" key="5">
    <source>
        <dbReference type="ARBA" id="ARBA00023285"/>
    </source>
</evidence>
<dbReference type="InterPro" id="IPR036264">
    <property type="entry name" value="Bact_exopeptidase_dim_dom"/>
</dbReference>
<dbReference type="InterPro" id="IPR017150">
    <property type="entry name" value="Pept_M20_glutamate_carboxypep"/>
</dbReference>
<comment type="cofactor">
    <cofactor evidence="1">
        <name>Zn(2+)</name>
        <dbReference type="ChEBI" id="CHEBI:29105"/>
    </cofactor>
</comment>
<reference evidence="7 8" key="1">
    <citation type="submission" date="2024-09" db="EMBL/GenBank/DDBJ databases">
        <authorList>
            <person name="Sun Q."/>
            <person name="Mori K."/>
        </authorList>
    </citation>
    <scope>NUCLEOTIDE SEQUENCE [LARGE SCALE GENOMIC DNA]</scope>
    <source>
        <strain evidence="7 8">CCM 8545</strain>
    </source>
</reference>
<keyword evidence="5" id="KW-0170">Cobalt</keyword>
<dbReference type="PROSITE" id="PS00758">
    <property type="entry name" value="ARGE_DAPE_CPG2_1"/>
    <property type="match status" value="1"/>
</dbReference>
<dbReference type="Gene3D" id="3.40.630.10">
    <property type="entry name" value="Zn peptidases"/>
    <property type="match status" value="1"/>
</dbReference>
<dbReference type="EMBL" id="JBHLXE010000095">
    <property type="protein sequence ID" value="MFC0180189.1"/>
    <property type="molecule type" value="Genomic_DNA"/>
</dbReference>
<dbReference type="Pfam" id="PF01546">
    <property type="entry name" value="Peptidase_M20"/>
    <property type="match status" value="1"/>
</dbReference>
<dbReference type="InterPro" id="IPR001261">
    <property type="entry name" value="ArgE/DapE_CS"/>
</dbReference>
<evidence type="ECO:0000256" key="2">
    <source>
        <dbReference type="ARBA" id="ARBA00022723"/>
    </source>
</evidence>
<evidence type="ECO:0000256" key="4">
    <source>
        <dbReference type="ARBA" id="ARBA00022833"/>
    </source>
</evidence>
<evidence type="ECO:0000313" key="7">
    <source>
        <dbReference type="EMBL" id="MFC0180189.1"/>
    </source>
</evidence>
<evidence type="ECO:0000259" key="6">
    <source>
        <dbReference type="Pfam" id="PF07687"/>
    </source>
</evidence>
<dbReference type="InterPro" id="IPR050072">
    <property type="entry name" value="Peptidase_M20A"/>
</dbReference>
<organism evidence="7 8">
    <name type="scientific">Thorsellia kenyensis</name>
    <dbReference type="NCBI Taxonomy" id="1549888"/>
    <lineage>
        <taxon>Bacteria</taxon>
        <taxon>Pseudomonadati</taxon>
        <taxon>Pseudomonadota</taxon>
        <taxon>Gammaproteobacteria</taxon>
        <taxon>Enterobacterales</taxon>
        <taxon>Thorselliaceae</taxon>
        <taxon>Thorsellia</taxon>
    </lineage>
</organism>
<keyword evidence="3" id="KW-0378">Hydrolase</keyword>
<sequence>MHINDQKQAMLKLLEKLVNIDSGSYYAEGINHVGAILTDLYHELGFTKTVHSDNQIDGKTLGNHISLKHKEAKNPQILILAHLDTVFPLHESDKRPFTVKENRAYGPGVIDMKASHVQVYFALKFLTETGDSAYKNVLLLLNSDEEIGSPSSKALIRQLSKNKSCALVMEPARPNGSIVSSRRGVGKYIIEVFGVAAHSGIAPKDGANAIIELCRHLIFIDQLNDHDKGISLNIGLIEGGESVNTIADYAKATIDLRVLTSEQALFIDKEIKKITLSTFNSQCQIKVTGGMNRPPMTKTVASEKIINIIKEQATLLNIELDDIATGGGSDASFTSHEGLATVDGLGPVGGKQHTSDEYLDINSLVTRTILLIESIKSISKTSI</sequence>
<dbReference type="PIRSF" id="PIRSF037238">
    <property type="entry name" value="Carboxypeptidase_G2"/>
    <property type="match status" value="1"/>
</dbReference>
<dbReference type="CDD" id="cd03885">
    <property type="entry name" value="M20_CPDG2"/>
    <property type="match status" value="1"/>
</dbReference>
<keyword evidence="4" id="KW-0862">Zinc</keyword>
<evidence type="ECO:0000256" key="1">
    <source>
        <dbReference type="ARBA" id="ARBA00001947"/>
    </source>
</evidence>
<evidence type="ECO:0000256" key="3">
    <source>
        <dbReference type="ARBA" id="ARBA00022801"/>
    </source>
</evidence>
<dbReference type="InterPro" id="IPR011650">
    <property type="entry name" value="Peptidase_M20_dimer"/>
</dbReference>